<proteinExistence type="inferred from homology"/>
<dbReference type="STRING" id="3068.D8TME6"/>
<feature type="non-terminal residue" evidence="3">
    <location>
        <position position="1"/>
    </location>
</feature>
<dbReference type="GO" id="GO:0016094">
    <property type="term" value="P:polyprenol biosynthetic process"/>
    <property type="evidence" value="ECO:0007669"/>
    <property type="project" value="TreeGrafter"/>
</dbReference>
<keyword evidence="4" id="KW-1185">Reference proteome</keyword>
<dbReference type="Pfam" id="PF01255">
    <property type="entry name" value="Prenyltransf"/>
    <property type="match status" value="1"/>
</dbReference>
<dbReference type="GO" id="GO:0045547">
    <property type="term" value="F:ditrans,polycis-polyprenyl diphosphate synthase [(2E,6E)-farnesyl diphosphate specific] activity"/>
    <property type="evidence" value="ECO:0007669"/>
    <property type="project" value="TreeGrafter"/>
</dbReference>
<dbReference type="PANTHER" id="PTHR10291">
    <property type="entry name" value="DEHYDRODOLICHYL DIPHOSPHATE SYNTHASE FAMILY MEMBER"/>
    <property type="match status" value="1"/>
</dbReference>
<dbReference type="InterPro" id="IPR036424">
    <property type="entry name" value="UPP_synth-like_sf"/>
</dbReference>
<dbReference type="GO" id="GO:0005783">
    <property type="term" value="C:endoplasmic reticulum"/>
    <property type="evidence" value="ECO:0007669"/>
    <property type="project" value="TreeGrafter"/>
</dbReference>
<dbReference type="PANTHER" id="PTHR10291:SF43">
    <property type="entry name" value="DEHYDRODOLICHYL DIPHOSPHATE SYNTHASE COMPLEX SUBUNIT DHDDS"/>
    <property type="match status" value="1"/>
</dbReference>
<comment type="similarity">
    <text evidence="1">Belongs to the UPP synthase family.</text>
</comment>
<dbReference type="SUPFAM" id="SSF64005">
    <property type="entry name" value="Undecaprenyl diphosphate synthase"/>
    <property type="match status" value="1"/>
</dbReference>
<dbReference type="eggNOG" id="KOG1602">
    <property type="taxonomic scope" value="Eukaryota"/>
</dbReference>
<dbReference type="KEGG" id="vcn:VOLCADRAFT_44343"/>
<dbReference type="AlphaFoldDB" id="D8TME6"/>
<dbReference type="Proteomes" id="UP000001058">
    <property type="component" value="Unassembled WGS sequence"/>
</dbReference>
<dbReference type="InParanoid" id="D8TME6"/>
<keyword evidence="2" id="KW-0808">Transferase</keyword>
<gene>
    <name evidence="3" type="ORF">VOLCADRAFT_44343</name>
</gene>
<dbReference type="EMBL" id="GL378328">
    <property type="protein sequence ID" value="EFJ51112.1"/>
    <property type="molecule type" value="Genomic_DNA"/>
</dbReference>
<evidence type="ECO:0000313" key="4">
    <source>
        <dbReference type="Proteomes" id="UP000001058"/>
    </source>
</evidence>
<dbReference type="InterPro" id="IPR001441">
    <property type="entry name" value="UPP_synth-like"/>
</dbReference>
<organism evidence="4">
    <name type="scientific">Volvox carteri f. nagariensis</name>
    <dbReference type="NCBI Taxonomy" id="3068"/>
    <lineage>
        <taxon>Eukaryota</taxon>
        <taxon>Viridiplantae</taxon>
        <taxon>Chlorophyta</taxon>
        <taxon>core chlorophytes</taxon>
        <taxon>Chlorophyceae</taxon>
        <taxon>CS clade</taxon>
        <taxon>Chlamydomonadales</taxon>
        <taxon>Volvocaceae</taxon>
        <taxon>Volvox</taxon>
    </lineage>
</organism>
<sequence>YAFSTENWERGREEVAFLMRLMERTIILEVPELHAQGIRLVFAGDRTALPNRCDEVAESLWMGHSSVFLRFPCFLGHDVWKEAPQGLHEVDKRVEWLTNRPLPEGVHLSDRLSTHMTHSLVGDPDPLIRVSWEQQLSNFLLSNCAYTELYFTSTCWPNFAEKGWEDAVRHFASKQRRYG</sequence>
<evidence type="ECO:0000256" key="2">
    <source>
        <dbReference type="ARBA" id="ARBA00022679"/>
    </source>
</evidence>
<name>D8TME6_VOLCA</name>
<evidence type="ECO:0008006" key="5">
    <source>
        <dbReference type="Google" id="ProtNLM"/>
    </source>
</evidence>
<dbReference type="GeneID" id="9620595"/>
<dbReference type="OrthoDB" id="4173905at2759"/>
<evidence type="ECO:0000256" key="1">
    <source>
        <dbReference type="ARBA" id="ARBA00005432"/>
    </source>
</evidence>
<dbReference type="Gene3D" id="3.40.1180.10">
    <property type="entry name" value="Decaprenyl diphosphate synthase-like"/>
    <property type="match status" value="1"/>
</dbReference>
<accession>D8TME6</accession>
<feature type="non-terminal residue" evidence="3">
    <location>
        <position position="179"/>
    </location>
</feature>
<protein>
    <recommendedName>
        <fullName evidence="5">Alkyl transferase</fullName>
    </recommendedName>
</protein>
<dbReference type="RefSeq" id="XP_002947579.1">
    <property type="nucleotide sequence ID" value="XM_002947533.1"/>
</dbReference>
<evidence type="ECO:0000313" key="3">
    <source>
        <dbReference type="EMBL" id="EFJ51112.1"/>
    </source>
</evidence>
<reference evidence="3 4" key="1">
    <citation type="journal article" date="2010" name="Science">
        <title>Genomic analysis of organismal complexity in the multicellular green alga Volvox carteri.</title>
        <authorList>
            <person name="Prochnik S.E."/>
            <person name="Umen J."/>
            <person name="Nedelcu A.M."/>
            <person name="Hallmann A."/>
            <person name="Miller S.M."/>
            <person name="Nishii I."/>
            <person name="Ferris P."/>
            <person name="Kuo A."/>
            <person name="Mitros T."/>
            <person name="Fritz-Laylin L.K."/>
            <person name="Hellsten U."/>
            <person name="Chapman J."/>
            <person name="Simakov O."/>
            <person name="Rensing S.A."/>
            <person name="Terry A."/>
            <person name="Pangilinan J."/>
            <person name="Kapitonov V."/>
            <person name="Jurka J."/>
            <person name="Salamov A."/>
            <person name="Shapiro H."/>
            <person name="Schmutz J."/>
            <person name="Grimwood J."/>
            <person name="Lindquist E."/>
            <person name="Lucas S."/>
            <person name="Grigoriev I.V."/>
            <person name="Schmitt R."/>
            <person name="Kirk D."/>
            <person name="Rokhsar D.S."/>
        </authorList>
    </citation>
    <scope>NUCLEOTIDE SEQUENCE [LARGE SCALE GENOMIC DNA]</scope>
    <source>
        <strain evidence="4">f. Nagariensis / Eve</strain>
    </source>
</reference>